<dbReference type="EMBL" id="AP021876">
    <property type="protein sequence ID" value="BBO83489.1"/>
    <property type="molecule type" value="Genomic_DNA"/>
</dbReference>
<protein>
    <submittedName>
        <fullName evidence="1">Uncharacterized protein</fullName>
    </submittedName>
</protein>
<accession>A0A5K7ZTF6</accession>
<dbReference type="Proteomes" id="UP000425960">
    <property type="component" value="Chromosome"/>
</dbReference>
<dbReference type="SUPFAM" id="SSF88659">
    <property type="entry name" value="Sigma3 and sigma4 domains of RNA polymerase sigma factors"/>
    <property type="match status" value="1"/>
</dbReference>
<name>A0A5K7ZTF6_9BACT</name>
<dbReference type="InterPro" id="IPR013324">
    <property type="entry name" value="RNA_pol_sigma_r3/r4-like"/>
</dbReference>
<dbReference type="AlphaFoldDB" id="A0A5K7ZTF6"/>
<organism evidence="1 2">
    <name type="scientific">Desulfosarcina ovata subsp. sediminis</name>
    <dbReference type="NCBI Taxonomy" id="885957"/>
    <lineage>
        <taxon>Bacteria</taxon>
        <taxon>Pseudomonadati</taxon>
        <taxon>Thermodesulfobacteriota</taxon>
        <taxon>Desulfobacteria</taxon>
        <taxon>Desulfobacterales</taxon>
        <taxon>Desulfosarcinaceae</taxon>
        <taxon>Desulfosarcina</taxon>
    </lineage>
</organism>
<dbReference type="RefSeq" id="WP_155323679.1">
    <property type="nucleotide sequence ID" value="NZ_AP021876.1"/>
</dbReference>
<sequence>MIQAAIDSVTTAWEDQEPWKNKSYAMFLNSYVGCSMTPSYDNQTPEQLISRAIDTLERDIKQILILRNGMGQTPGLPYEKLENQTGQPIECLIAMEKKAIRRLRHPSVAKWIVKAVKKADNTIWQTLANEDNVVYKDDLNRQFITGLPGELLIGIKCLYDNVSNWLDHHSHQNPIAWYRSEYPEKVIITTIQEVIDQKERIHMPLPFQRFVEQMNVESRLLKQVLALSTNKISTYRGYVCNFRFRARTVRAIRIHLMFCCHHPNQILPLEQIHAEYVETYSDDDALLADIVLSMTDNPHMFVRLGSLGWYTIMAHSVKDSHIEKMESFHLQLPNEDKSQFFYKRPDFNSFLLNAIKDFVRKQGMVRPVEVDTYIRENYKDRINESTQIAPLVAGALDLLQVSPTCYALRETHSRLDPQNAAAKLLLTKSDLRWYIMSRYAGEPMHTFPLWTPKMEYMWSVWAQKNATNPSKNRLFQSLMAVADPTCWPVPEKEKNSWLETKKWSSSYYLSHPCKHHIWTKIPPLRDFLALSIGLQEFGDMNWIRVNRLAGYYLFDQHSVTSLAILIALEALKPTDHWQQPHQMGPMAKELLKTITDAFQLDPKTNWNSDLGSQLIKQLVGQTSRSDFGWVSSSDLALLAKTLLGEPVGKEDEQSSTDSFLPKQLELPF</sequence>
<reference evidence="1 2" key="1">
    <citation type="submission" date="2019-11" db="EMBL/GenBank/DDBJ databases">
        <title>Comparative genomics of hydrocarbon-degrading Desulfosarcina strains.</title>
        <authorList>
            <person name="Watanabe M."/>
            <person name="Kojima H."/>
            <person name="Fukui M."/>
        </authorList>
    </citation>
    <scope>NUCLEOTIDE SEQUENCE [LARGE SCALE GENOMIC DNA]</scope>
    <source>
        <strain evidence="1 2">28bB2T</strain>
    </source>
</reference>
<evidence type="ECO:0000313" key="2">
    <source>
        <dbReference type="Proteomes" id="UP000425960"/>
    </source>
</evidence>
<dbReference type="KEGG" id="dov:DSCO28_40550"/>
<gene>
    <name evidence="1" type="ORF">DSCO28_40550</name>
</gene>
<evidence type="ECO:0000313" key="1">
    <source>
        <dbReference type="EMBL" id="BBO83489.1"/>
    </source>
</evidence>
<proteinExistence type="predicted"/>